<evidence type="ECO:0000256" key="4">
    <source>
        <dbReference type="ARBA" id="ARBA00013194"/>
    </source>
</evidence>
<keyword evidence="8" id="KW-0413">Isomerase</keyword>
<keyword evidence="6" id="KW-0697">Rotamase</keyword>
<evidence type="ECO:0000256" key="5">
    <source>
        <dbReference type="ARBA" id="ARBA00016902"/>
    </source>
</evidence>
<dbReference type="InterPro" id="IPR037041">
    <property type="entry name" value="Trigger_fac_C_sf"/>
</dbReference>
<dbReference type="Gene3D" id="3.30.70.1050">
    <property type="entry name" value="Trigger factor ribosome-binding domain"/>
    <property type="match status" value="1"/>
</dbReference>
<dbReference type="EMBL" id="MFUW01000006">
    <property type="protein sequence ID" value="OGI90795.1"/>
    <property type="molecule type" value="Genomic_DNA"/>
</dbReference>
<feature type="domain" description="Trigger factor ribosome-binding bacterial" evidence="11">
    <location>
        <begin position="1"/>
        <end position="150"/>
    </location>
</feature>
<evidence type="ECO:0000256" key="3">
    <source>
        <dbReference type="ARBA" id="ARBA00005464"/>
    </source>
</evidence>
<dbReference type="Pfam" id="PF05698">
    <property type="entry name" value="Trigger_C"/>
    <property type="match status" value="1"/>
</dbReference>
<proteinExistence type="inferred from homology"/>
<gene>
    <name evidence="13" type="ORF">A2911_01855</name>
</gene>
<reference evidence="13 14" key="1">
    <citation type="journal article" date="2016" name="Nat. Commun.">
        <title>Thousands of microbial genomes shed light on interconnected biogeochemical processes in an aquifer system.</title>
        <authorList>
            <person name="Anantharaman K."/>
            <person name="Brown C.T."/>
            <person name="Hug L.A."/>
            <person name="Sharon I."/>
            <person name="Castelle C.J."/>
            <person name="Probst A.J."/>
            <person name="Thomas B.C."/>
            <person name="Singh A."/>
            <person name="Wilkins M.J."/>
            <person name="Karaoz U."/>
            <person name="Brodie E.L."/>
            <person name="Williams K.H."/>
            <person name="Hubbard S.S."/>
            <person name="Banfield J.F."/>
        </authorList>
    </citation>
    <scope>NUCLEOTIDE SEQUENCE [LARGE SCALE GENOMIC DNA]</scope>
</reference>
<evidence type="ECO:0000259" key="11">
    <source>
        <dbReference type="Pfam" id="PF05697"/>
    </source>
</evidence>
<dbReference type="GO" id="GO:0015031">
    <property type="term" value="P:protein transport"/>
    <property type="evidence" value="ECO:0007669"/>
    <property type="project" value="InterPro"/>
</dbReference>
<dbReference type="Gene3D" id="1.10.3120.10">
    <property type="entry name" value="Trigger factor, C-terminal domain"/>
    <property type="match status" value="1"/>
</dbReference>
<comment type="catalytic activity">
    <reaction evidence="1">
        <text>[protein]-peptidylproline (omega=180) = [protein]-peptidylproline (omega=0)</text>
        <dbReference type="Rhea" id="RHEA:16237"/>
        <dbReference type="Rhea" id="RHEA-COMP:10747"/>
        <dbReference type="Rhea" id="RHEA-COMP:10748"/>
        <dbReference type="ChEBI" id="CHEBI:83833"/>
        <dbReference type="ChEBI" id="CHEBI:83834"/>
        <dbReference type="EC" id="5.2.1.8"/>
    </reaction>
</comment>
<dbReference type="AlphaFoldDB" id="A0A1F6X9X0"/>
<protein>
    <recommendedName>
        <fullName evidence="5">Trigger factor</fullName>
        <ecNumber evidence="4">5.2.1.8</ecNumber>
    </recommendedName>
    <alternativeName>
        <fullName evidence="9">PPIase</fullName>
    </alternativeName>
</protein>
<name>A0A1F6X9X0_9BACT</name>
<organism evidence="13 14">
    <name type="scientific">Candidatus Nomurabacteria bacterium RIFCSPLOWO2_01_FULL_40_15</name>
    <dbReference type="NCBI Taxonomy" id="1801772"/>
    <lineage>
        <taxon>Bacteria</taxon>
        <taxon>Candidatus Nomuraibacteriota</taxon>
    </lineage>
</organism>
<dbReference type="Pfam" id="PF05697">
    <property type="entry name" value="Trigger_N"/>
    <property type="match status" value="1"/>
</dbReference>
<dbReference type="InterPro" id="IPR008880">
    <property type="entry name" value="Trigger_fac_C"/>
</dbReference>
<evidence type="ECO:0000256" key="6">
    <source>
        <dbReference type="ARBA" id="ARBA00023110"/>
    </source>
</evidence>
<dbReference type="GO" id="GO:0005737">
    <property type="term" value="C:cytoplasm"/>
    <property type="evidence" value="ECO:0007669"/>
    <property type="project" value="UniProtKB-SubCell"/>
</dbReference>
<dbReference type="GO" id="GO:0044183">
    <property type="term" value="F:protein folding chaperone"/>
    <property type="evidence" value="ECO:0007669"/>
    <property type="project" value="TreeGrafter"/>
</dbReference>
<dbReference type="PANTHER" id="PTHR30560">
    <property type="entry name" value="TRIGGER FACTOR CHAPERONE AND PEPTIDYL-PROLYL CIS/TRANS ISOMERASE"/>
    <property type="match status" value="1"/>
</dbReference>
<dbReference type="GO" id="GO:0043335">
    <property type="term" value="P:protein unfolding"/>
    <property type="evidence" value="ECO:0007669"/>
    <property type="project" value="TreeGrafter"/>
</dbReference>
<feature type="region of interest" description="Disordered" evidence="10">
    <location>
        <begin position="161"/>
        <end position="180"/>
    </location>
</feature>
<dbReference type="EC" id="5.2.1.8" evidence="4"/>
<evidence type="ECO:0000256" key="10">
    <source>
        <dbReference type="SAM" id="MobiDB-lite"/>
    </source>
</evidence>
<comment type="subcellular location">
    <subcellularLocation>
        <location evidence="2">Cytoplasm</location>
    </subcellularLocation>
</comment>
<dbReference type="SUPFAM" id="SSF102735">
    <property type="entry name" value="Trigger factor ribosome-binding domain"/>
    <property type="match status" value="1"/>
</dbReference>
<feature type="domain" description="Trigger factor C-terminal" evidence="12">
    <location>
        <begin position="199"/>
        <end position="332"/>
    </location>
</feature>
<dbReference type="PANTHER" id="PTHR30560:SF3">
    <property type="entry name" value="TRIGGER FACTOR-LIKE PROTEIN TIG, CHLOROPLASTIC"/>
    <property type="match status" value="1"/>
</dbReference>
<keyword evidence="7" id="KW-0143">Chaperone</keyword>
<evidence type="ECO:0000256" key="2">
    <source>
        <dbReference type="ARBA" id="ARBA00004496"/>
    </source>
</evidence>
<evidence type="ECO:0000256" key="8">
    <source>
        <dbReference type="ARBA" id="ARBA00023235"/>
    </source>
</evidence>
<dbReference type="GO" id="GO:0003755">
    <property type="term" value="F:peptidyl-prolyl cis-trans isomerase activity"/>
    <property type="evidence" value="ECO:0007669"/>
    <property type="project" value="UniProtKB-KW"/>
</dbReference>
<dbReference type="SUPFAM" id="SSF109998">
    <property type="entry name" value="Triger factor/SurA peptide-binding domain-like"/>
    <property type="match status" value="1"/>
</dbReference>
<dbReference type="InterPro" id="IPR005215">
    <property type="entry name" value="Trig_fac"/>
</dbReference>
<accession>A0A1F6X9X0</accession>
<comment type="similarity">
    <text evidence="3">Belongs to the FKBP-type PPIase family. Tig subfamily.</text>
</comment>
<evidence type="ECO:0000256" key="1">
    <source>
        <dbReference type="ARBA" id="ARBA00000971"/>
    </source>
</evidence>
<dbReference type="Proteomes" id="UP000176814">
    <property type="component" value="Unassembled WGS sequence"/>
</dbReference>
<evidence type="ECO:0000256" key="7">
    <source>
        <dbReference type="ARBA" id="ARBA00023186"/>
    </source>
</evidence>
<dbReference type="GO" id="GO:0043022">
    <property type="term" value="F:ribosome binding"/>
    <property type="evidence" value="ECO:0007669"/>
    <property type="project" value="TreeGrafter"/>
</dbReference>
<evidence type="ECO:0000313" key="13">
    <source>
        <dbReference type="EMBL" id="OGI90795.1"/>
    </source>
</evidence>
<sequence>MKANIKKLPKNEIEIEGELEMEAFESYFDRALKFLGENLKLDGFRKGKIPESVLLANIPEIKILEEMAQMALNEHYPKIIEEEKLDVIGRPEISITKLARKNPFGFKIKTAVMPEIKLPDYKSIAKKTVSGITEEEKKIVVSDEDLENTIMDIRKSRAPKKHITKGVKEKETTDTATTEELPPFNDEFVKALGPFEDTADFKIKLRENIKLEKENQLKEKTRLTTMEKIMDETEIDMPDILIEVELDKILYRMESDITQMGLKFEDYLKHLNKTKEDLRKEFRTDALKKAKLGLTLNEIAKIEKIVAKEEEVAKEVANILEHYKDADPERAKLHAENVLTNEKVFQFLESQ</sequence>
<evidence type="ECO:0000256" key="9">
    <source>
        <dbReference type="ARBA" id="ARBA00029986"/>
    </source>
</evidence>
<dbReference type="InterPro" id="IPR027304">
    <property type="entry name" value="Trigger_fact/SurA_dom_sf"/>
</dbReference>
<comment type="caution">
    <text evidence="13">The sequence shown here is derived from an EMBL/GenBank/DDBJ whole genome shotgun (WGS) entry which is preliminary data.</text>
</comment>
<evidence type="ECO:0000259" key="12">
    <source>
        <dbReference type="Pfam" id="PF05698"/>
    </source>
</evidence>
<dbReference type="InterPro" id="IPR036611">
    <property type="entry name" value="Trigger_fac_ribosome-bd_sf"/>
</dbReference>
<evidence type="ECO:0000313" key="14">
    <source>
        <dbReference type="Proteomes" id="UP000176814"/>
    </source>
</evidence>
<dbReference type="InterPro" id="IPR008881">
    <property type="entry name" value="Trigger_fac_ribosome-bd_bac"/>
</dbReference>
<dbReference type="GO" id="GO:0051083">
    <property type="term" value="P:'de novo' cotranslational protein folding"/>
    <property type="evidence" value="ECO:0007669"/>
    <property type="project" value="TreeGrafter"/>
</dbReference>